<keyword evidence="1" id="KW-0812">Transmembrane</keyword>
<protein>
    <submittedName>
        <fullName evidence="3">Uncharacterized protein</fullName>
    </submittedName>
</protein>
<keyword evidence="1" id="KW-1133">Transmembrane helix</keyword>
<sequence>MIMVRNLIQAFVVGVGPYNESFRFCRIPFFSRTNYVYSVAAGKKQNASQSYFVHIGEDQVTGNHTVGVISYDVSENPCLYNYSNLQSFSYSHQEFYIVGVDPLGLFAYGHAINFNFVYNLKTYEIKIQTQNIILTPPFSAYPFFVPHALGMTENFAVVAGYAFAIDIEAYIPIVYLIDLYPLTLDFTLVTNVTLLSNVGISIGAAITYSLQYDMSVDVNEQNQVLIGMPLFDTVVVLSANATNLTIVKNLNRYHSYTGFGKSVAWIDNTTVAILVYSLAEYPRSSSIIHVCNIESTTPIFAFPNNQQTFVSASPLSVNPSFVMISSWSSNLIVMDSSGELLIIVSSPPGYYSFNNASLFGFVNIFSPIRCSGGTFKSSSGIGPCFVCPPGEKNPGDTDIECVWCQTTSFCPLGAVNDVNYSTVESISESRAYPKSSDDTIFDDILIQDMFTIGSSSHCIVVSPIFWTSIIIIFAILILVLMATLKFFPKKENYRMFMKKIFKQLDLVGEGELWFGGLISFGIIVLVSFAYWFSSSYLRQYPIETSGDSTFACDTSIRNAKFSTDLQLLSIPKSDEQQPIFNMLDQQTFTMSVDFVNTLYRYTDIIVQQNIGSNLVLLNISNYRMQDNATVHVSVVLPFHQMNIQFNLTGPYSVGGVRICLSGPSASNDSYTVQELNFCQFFYTANQTLAHSSSIELQLTKVINETDGLSENDKTLYSGLWIPTFTVNTISDQLLYSEQ</sequence>
<keyword evidence="1" id="KW-0472">Membrane</keyword>
<reference evidence="3" key="1">
    <citation type="submission" date="2021-02" db="EMBL/GenBank/DDBJ databases">
        <authorList>
            <person name="Nowell W R."/>
        </authorList>
    </citation>
    <scope>NUCLEOTIDE SEQUENCE</scope>
</reference>
<proteinExistence type="predicted"/>
<evidence type="ECO:0000313" key="3">
    <source>
        <dbReference type="EMBL" id="CAF4087581.1"/>
    </source>
</evidence>
<gene>
    <name evidence="2" type="ORF">OVA965_LOCUS27718</name>
    <name evidence="3" type="ORF">TMI583_LOCUS28466</name>
</gene>
<feature type="transmembrane region" description="Helical" evidence="1">
    <location>
        <begin position="464"/>
        <end position="487"/>
    </location>
</feature>
<feature type="transmembrane region" description="Helical" evidence="1">
    <location>
        <begin position="512"/>
        <end position="532"/>
    </location>
</feature>
<evidence type="ECO:0000313" key="2">
    <source>
        <dbReference type="EMBL" id="CAF1282790.1"/>
    </source>
</evidence>
<dbReference type="EMBL" id="CAJNOK010018462">
    <property type="protein sequence ID" value="CAF1282790.1"/>
    <property type="molecule type" value="Genomic_DNA"/>
</dbReference>
<dbReference type="EMBL" id="CAJOBA010040026">
    <property type="protein sequence ID" value="CAF4087581.1"/>
    <property type="molecule type" value="Genomic_DNA"/>
</dbReference>
<organism evidence="3 4">
    <name type="scientific">Didymodactylos carnosus</name>
    <dbReference type="NCBI Taxonomy" id="1234261"/>
    <lineage>
        <taxon>Eukaryota</taxon>
        <taxon>Metazoa</taxon>
        <taxon>Spiralia</taxon>
        <taxon>Gnathifera</taxon>
        <taxon>Rotifera</taxon>
        <taxon>Eurotatoria</taxon>
        <taxon>Bdelloidea</taxon>
        <taxon>Philodinida</taxon>
        <taxon>Philodinidae</taxon>
        <taxon>Didymodactylos</taxon>
    </lineage>
</organism>
<dbReference type="AlphaFoldDB" id="A0A8S2Q4A2"/>
<evidence type="ECO:0000313" key="4">
    <source>
        <dbReference type="Proteomes" id="UP000682733"/>
    </source>
</evidence>
<comment type="caution">
    <text evidence="3">The sequence shown here is derived from an EMBL/GenBank/DDBJ whole genome shotgun (WGS) entry which is preliminary data.</text>
</comment>
<dbReference type="Proteomes" id="UP000682733">
    <property type="component" value="Unassembled WGS sequence"/>
</dbReference>
<name>A0A8S2Q4A2_9BILA</name>
<evidence type="ECO:0000256" key="1">
    <source>
        <dbReference type="SAM" id="Phobius"/>
    </source>
</evidence>
<dbReference type="Proteomes" id="UP000677228">
    <property type="component" value="Unassembled WGS sequence"/>
</dbReference>
<accession>A0A8S2Q4A2</accession>
<feature type="non-terminal residue" evidence="3">
    <location>
        <position position="738"/>
    </location>
</feature>